<sequence length="255" mass="29284">GEWGLPEQKHHKTRKRTVDQRALNFLFARYPNKIFRMIMTQRHLTAKILGTYLSDKIIGEDGHAHTSFGVTVTGRLSSRESDVFGSGTDLQNQPENIRDIFIPRPGKKFLAPDLANAENRVQALVANMRNALRAFDRGENVHLKVGEWIHGRVVDKQKEGDTYKRLKNIQHGTNYGMGEGTFATYVRRSVAEAKVLRMKYLEWVPELVEWHKWVDMKVSTGDRTLITPIGRLRTFTKPPSDYKLKTEAYAHIPQS</sequence>
<dbReference type="AlphaFoldDB" id="X0V811"/>
<evidence type="ECO:0000259" key="2">
    <source>
        <dbReference type="SMART" id="SM00482"/>
    </source>
</evidence>
<feature type="non-terminal residue" evidence="3">
    <location>
        <position position="255"/>
    </location>
</feature>
<comment type="caution">
    <text evidence="3">The sequence shown here is derived from an EMBL/GenBank/DDBJ whole genome shotgun (WGS) entry which is preliminary data.</text>
</comment>
<dbReference type="GO" id="GO:0006261">
    <property type="term" value="P:DNA-templated DNA replication"/>
    <property type="evidence" value="ECO:0007669"/>
    <property type="project" value="InterPro"/>
</dbReference>
<protein>
    <recommendedName>
        <fullName evidence="2">DNA-directed DNA polymerase family A palm domain-containing protein</fullName>
    </recommendedName>
</protein>
<feature type="domain" description="DNA-directed DNA polymerase family A palm" evidence="2">
    <location>
        <begin position="94"/>
        <end position="251"/>
    </location>
</feature>
<feature type="non-terminal residue" evidence="3">
    <location>
        <position position="1"/>
    </location>
</feature>
<dbReference type="GO" id="GO:0003677">
    <property type="term" value="F:DNA binding"/>
    <property type="evidence" value="ECO:0007669"/>
    <property type="project" value="InterPro"/>
</dbReference>
<dbReference type="GO" id="GO:0003887">
    <property type="term" value="F:DNA-directed DNA polymerase activity"/>
    <property type="evidence" value="ECO:0007669"/>
    <property type="project" value="InterPro"/>
</dbReference>
<evidence type="ECO:0000313" key="3">
    <source>
        <dbReference type="EMBL" id="GAG14295.1"/>
    </source>
</evidence>
<evidence type="ECO:0000256" key="1">
    <source>
        <dbReference type="ARBA" id="ARBA00022705"/>
    </source>
</evidence>
<dbReference type="InterPro" id="IPR001098">
    <property type="entry name" value="DNA-dir_DNA_pol_A_palm_dom"/>
</dbReference>
<dbReference type="Gene3D" id="1.10.150.20">
    <property type="entry name" value="5' to 3' exonuclease, C-terminal subdomain"/>
    <property type="match status" value="1"/>
</dbReference>
<dbReference type="PANTHER" id="PTHR10133">
    <property type="entry name" value="DNA POLYMERASE I"/>
    <property type="match status" value="1"/>
</dbReference>
<name>X0V811_9ZZZZ</name>
<dbReference type="PANTHER" id="PTHR10133:SF27">
    <property type="entry name" value="DNA POLYMERASE NU"/>
    <property type="match status" value="1"/>
</dbReference>
<dbReference type="SUPFAM" id="SSF56672">
    <property type="entry name" value="DNA/RNA polymerases"/>
    <property type="match status" value="1"/>
</dbReference>
<proteinExistence type="predicted"/>
<reference evidence="3" key="1">
    <citation type="journal article" date="2014" name="Front. Microbiol.">
        <title>High frequency of phylogenetically diverse reductive dehalogenase-homologous genes in deep subseafloor sedimentary metagenomes.</title>
        <authorList>
            <person name="Kawai M."/>
            <person name="Futagami T."/>
            <person name="Toyoda A."/>
            <person name="Takaki Y."/>
            <person name="Nishi S."/>
            <person name="Hori S."/>
            <person name="Arai W."/>
            <person name="Tsubouchi T."/>
            <person name="Morono Y."/>
            <person name="Uchiyama I."/>
            <person name="Ito T."/>
            <person name="Fujiyama A."/>
            <person name="Inagaki F."/>
            <person name="Takami H."/>
        </authorList>
    </citation>
    <scope>NUCLEOTIDE SEQUENCE</scope>
    <source>
        <strain evidence="3">Expedition CK06-06</strain>
    </source>
</reference>
<dbReference type="Pfam" id="PF00476">
    <property type="entry name" value="DNA_pol_A"/>
    <property type="match status" value="1"/>
</dbReference>
<dbReference type="SMART" id="SM00482">
    <property type="entry name" value="POLAc"/>
    <property type="match status" value="1"/>
</dbReference>
<keyword evidence="1" id="KW-0235">DNA replication</keyword>
<dbReference type="InterPro" id="IPR043502">
    <property type="entry name" value="DNA/RNA_pol_sf"/>
</dbReference>
<dbReference type="InterPro" id="IPR002298">
    <property type="entry name" value="DNA_polymerase_A"/>
</dbReference>
<gene>
    <name evidence="3" type="ORF">S01H1_59450</name>
</gene>
<organism evidence="3">
    <name type="scientific">marine sediment metagenome</name>
    <dbReference type="NCBI Taxonomy" id="412755"/>
    <lineage>
        <taxon>unclassified sequences</taxon>
        <taxon>metagenomes</taxon>
        <taxon>ecological metagenomes</taxon>
    </lineage>
</organism>
<dbReference type="EMBL" id="BARS01038880">
    <property type="protein sequence ID" value="GAG14295.1"/>
    <property type="molecule type" value="Genomic_DNA"/>
</dbReference>
<accession>X0V811</accession>
<dbReference type="GO" id="GO:0006302">
    <property type="term" value="P:double-strand break repair"/>
    <property type="evidence" value="ECO:0007669"/>
    <property type="project" value="TreeGrafter"/>
</dbReference>